<evidence type="ECO:0000259" key="10">
    <source>
        <dbReference type="PROSITE" id="PS51384"/>
    </source>
</evidence>
<dbReference type="Gene3D" id="3.10.20.30">
    <property type="match status" value="1"/>
</dbReference>
<dbReference type="InterPro" id="IPR001433">
    <property type="entry name" value="OxRdtase_FAD/NAD-bd"/>
</dbReference>
<dbReference type="Gene3D" id="2.40.30.10">
    <property type="entry name" value="Translation factors"/>
    <property type="match status" value="1"/>
</dbReference>
<dbReference type="InterPro" id="IPR001709">
    <property type="entry name" value="Flavoprot_Pyr_Nucl_cyt_Rdtase"/>
</dbReference>
<dbReference type="PROSITE" id="PS51384">
    <property type="entry name" value="FAD_FR"/>
    <property type="match status" value="1"/>
</dbReference>
<dbReference type="SUPFAM" id="SSF54292">
    <property type="entry name" value="2Fe-2S ferredoxin-like"/>
    <property type="match status" value="1"/>
</dbReference>
<dbReference type="SUPFAM" id="SSF52343">
    <property type="entry name" value="Ferredoxin reductase-like, C-terminal NADP-linked domain"/>
    <property type="match status" value="1"/>
</dbReference>
<dbReference type="RefSeq" id="WP_100210542.1">
    <property type="nucleotide sequence ID" value="NZ_CP138495.1"/>
</dbReference>
<dbReference type="InterPro" id="IPR017927">
    <property type="entry name" value="FAD-bd_FR_type"/>
</dbReference>
<dbReference type="CDD" id="cd06214">
    <property type="entry name" value="PA_degradation_oxidoreductase_like"/>
    <property type="match status" value="1"/>
</dbReference>
<dbReference type="KEGG" id="tmar:MARIT_0224"/>
<sequence length="350" mass="38816">MSTFHKLTIKEVIKETADAVSIVFDVPSELQKDYNFIAGQYITIKKEIENKVLRRAYSICSSPKSNELKVAIKAITNGIFSNYATSKLKVGDPIEVSSPEGKFILQPSKNKNYIAFAAGSGITPILSMIKAVLENEPSSTFTLIYGNKTVESTIFYSELNALNHQYPTQFNLHYVFSQEATTHNKFGRIDQGHINHFIKNTYKKLHFHSAFLCGPEEMIQVVSNTLQENGFNKEAIHFELFTSSSTTEHKNDMTISDGKSEITVLLDDEKTTFTMDASDDILAASLRNKLDAPYSCQGGVCSSCIAKVTEGKAVMSKNAILTEAELEEGFILTCQAHPATSKITVDFDDV</sequence>
<dbReference type="PRINTS" id="PR00410">
    <property type="entry name" value="PHEHYDRXLASE"/>
</dbReference>
<dbReference type="PANTHER" id="PTHR47354">
    <property type="entry name" value="NADH OXIDOREDUCTASE HCR"/>
    <property type="match status" value="1"/>
</dbReference>
<dbReference type="PROSITE" id="PS51085">
    <property type="entry name" value="2FE2S_FER_2"/>
    <property type="match status" value="1"/>
</dbReference>
<feature type="domain" description="FAD-binding FR-type" evidence="10">
    <location>
        <begin position="2"/>
        <end position="106"/>
    </location>
</feature>
<dbReference type="OrthoDB" id="9789468at2"/>
<keyword evidence="6 11" id="KW-0560">Oxidoreductase</keyword>
<dbReference type="AlphaFoldDB" id="A0A2H1E6X5"/>
<keyword evidence="4" id="KW-0479">Metal-binding</keyword>
<keyword evidence="3" id="KW-0001">2Fe-2S</keyword>
<evidence type="ECO:0000256" key="5">
    <source>
        <dbReference type="ARBA" id="ARBA00022827"/>
    </source>
</evidence>
<reference evidence="11 12" key="1">
    <citation type="submission" date="2016-11" db="EMBL/GenBank/DDBJ databases">
        <authorList>
            <person name="Jaros S."/>
            <person name="Januszkiewicz K."/>
            <person name="Wedrychowicz H."/>
        </authorList>
    </citation>
    <scope>NUCLEOTIDE SEQUENCE [LARGE SCALE GENOMIC DNA]</scope>
    <source>
        <strain evidence="11">NCIMB 2154T</strain>
    </source>
</reference>
<organism evidence="11 12">
    <name type="scientific">Tenacibaculum maritimum NCIMB 2154</name>
    <dbReference type="NCBI Taxonomy" id="1349785"/>
    <lineage>
        <taxon>Bacteria</taxon>
        <taxon>Pseudomonadati</taxon>
        <taxon>Bacteroidota</taxon>
        <taxon>Flavobacteriia</taxon>
        <taxon>Flavobacteriales</taxon>
        <taxon>Flavobacteriaceae</taxon>
        <taxon>Tenacibaculum</taxon>
    </lineage>
</organism>
<dbReference type="EMBL" id="LT634361">
    <property type="protein sequence ID" value="SFZ80134.1"/>
    <property type="molecule type" value="Genomic_DNA"/>
</dbReference>
<dbReference type="InterPro" id="IPR001041">
    <property type="entry name" value="2Fe-2S_ferredoxin-type"/>
</dbReference>
<dbReference type="GO" id="GO:0016491">
    <property type="term" value="F:oxidoreductase activity"/>
    <property type="evidence" value="ECO:0007669"/>
    <property type="project" value="UniProtKB-KW"/>
</dbReference>
<evidence type="ECO:0000256" key="2">
    <source>
        <dbReference type="ARBA" id="ARBA00022630"/>
    </source>
</evidence>
<feature type="domain" description="2Fe-2S ferredoxin-type" evidence="9">
    <location>
        <begin position="260"/>
        <end position="350"/>
    </location>
</feature>
<dbReference type="Pfam" id="PF00970">
    <property type="entry name" value="FAD_binding_6"/>
    <property type="match status" value="1"/>
</dbReference>
<evidence type="ECO:0000256" key="7">
    <source>
        <dbReference type="ARBA" id="ARBA00023004"/>
    </source>
</evidence>
<dbReference type="PROSITE" id="PS00197">
    <property type="entry name" value="2FE2S_FER_1"/>
    <property type="match status" value="1"/>
</dbReference>
<evidence type="ECO:0000256" key="4">
    <source>
        <dbReference type="ARBA" id="ARBA00022723"/>
    </source>
</evidence>
<keyword evidence="8" id="KW-0411">Iron-sulfur</keyword>
<dbReference type="CDD" id="cd00207">
    <property type="entry name" value="fer2"/>
    <property type="match status" value="1"/>
</dbReference>
<evidence type="ECO:0000313" key="11">
    <source>
        <dbReference type="EMBL" id="SFZ80134.1"/>
    </source>
</evidence>
<evidence type="ECO:0000259" key="9">
    <source>
        <dbReference type="PROSITE" id="PS51085"/>
    </source>
</evidence>
<accession>A0A2H1E6X5</accession>
<dbReference type="Pfam" id="PF00175">
    <property type="entry name" value="NAD_binding_1"/>
    <property type="match status" value="1"/>
</dbReference>
<evidence type="ECO:0000256" key="6">
    <source>
        <dbReference type="ARBA" id="ARBA00023002"/>
    </source>
</evidence>
<dbReference type="InterPro" id="IPR050415">
    <property type="entry name" value="MRET"/>
</dbReference>
<keyword evidence="7" id="KW-0408">Iron</keyword>
<dbReference type="InterPro" id="IPR017938">
    <property type="entry name" value="Riboflavin_synthase-like_b-brl"/>
</dbReference>
<dbReference type="InterPro" id="IPR006058">
    <property type="entry name" value="2Fe2S_fd_BS"/>
</dbReference>
<keyword evidence="2" id="KW-0285">Flavoprotein</keyword>
<dbReference type="InterPro" id="IPR039261">
    <property type="entry name" value="FNR_nucleotide-bd"/>
</dbReference>
<protein>
    <submittedName>
        <fullName evidence="11">1,2-phenylacetyl-CoA epoxidase, subunit E</fullName>
        <ecNumber evidence="11">1.-.-.-</ecNumber>
    </submittedName>
</protein>
<dbReference type="GeneID" id="47721828"/>
<dbReference type="STRING" id="1349785.GCA_000509405_02427"/>
<dbReference type="InterPro" id="IPR012675">
    <property type="entry name" value="Beta-grasp_dom_sf"/>
</dbReference>
<dbReference type="Proteomes" id="UP000231564">
    <property type="component" value="Chromosome MARIT"/>
</dbReference>
<proteinExistence type="predicted"/>
<dbReference type="PRINTS" id="PR00371">
    <property type="entry name" value="FPNCR"/>
</dbReference>
<comment type="cofactor">
    <cofactor evidence="1">
        <name>FAD</name>
        <dbReference type="ChEBI" id="CHEBI:57692"/>
    </cofactor>
</comment>
<dbReference type="GO" id="GO:0051537">
    <property type="term" value="F:2 iron, 2 sulfur cluster binding"/>
    <property type="evidence" value="ECO:0007669"/>
    <property type="project" value="UniProtKB-KW"/>
</dbReference>
<dbReference type="Gene3D" id="3.40.50.80">
    <property type="entry name" value="Nucleotide-binding domain of ferredoxin-NADP reductase (FNR) module"/>
    <property type="match status" value="1"/>
</dbReference>
<dbReference type="EC" id="1.-.-.-" evidence="11"/>
<evidence type="ECO:0000256" key="8">
    <source>
        <dbReference type="ARBA" id="ARBA00023014"/>
    </source>
</evidence>
<dbReference type="Pfam" id="PF00111">
    <property type="entry name" value="Fer2"/>
    <property type="match status" value="1"/>
</dbReference>
<dbReference type="InterPro" id="IPR008333">
    <property type="entry name" value="Cbr1-like_FAD-bd_dom"/>
</dbReference>
<keyword evidence="5" id="KW-0274">FAD</keyword>
<dbReference type="GO" id="GO:0050660">
    <property type="term" value="F:flavin adenine dinucleotide binding"/>
    <property type="evidence" value="ECO:0007669"/>
    <property type="project" value="TreeGrafter"/>
</dbReference>
<dbReference type="SUPFAM" id="SSF63380">
    <property type="entry name" value="Riboflavin synthase domain-like"/>
    <property type="match status" value="1"/>
</dbReference>
<dbReference type="GO" id="GO:0046872">
    <property type="term" value="F:metal ion binding"/>
    <property type="evidence" value="ECO:0007669"/>
    <property type="project" value="UniProtKB-KW"/>
</dbReference>
<evidence type="ECO:0000256" key="1">
    <source>
        <dbReference type="ARBA" id="ARBA00001974"/>
    </source>
</evidence>
<dbReference type="PANTHER" id="PTHR47354:SF8">
    <property type="entry name" value="1,2-PHENYLACETYL-COA EPOXIDASE, SUBUNIT E"/>
    <property type="match status" value="1"/>
</dbReference>
<dbReference type="InterPro" id="IPR036010">
    <property type="entry name" value="2Fe-2S_ferredoxin-like_sf"/>
</dbReference>
<name>A0A2H1E6X5_9FLAO</name>
<evidence type="ECO:0000256" key="3">
    <source>
        <dbReference type="ARBA" id="ARBA00022714"/>
    </source>
</evidence>
<keyword evidence="12" id="KW-1185">Reference proteome</keyword>
<evidence type="ECO:0000313" key="12">
    <source>
        <dbReference type="Proteomes" id="UP000231564"/>
    </source>
</evidence>
<gene>
    <name evidence="11" type="primary">paaE</name>
    <name evidence="11" type="ORF">MARIT_0224</name>
</gene>